<keyword evidence="11" id="KW-1185">Reference proteome</keyword>
<feature type="domain" description="Ig-like" evidence="9">
    <location>
        <begin position="33"/>
        <end position="115"/>
    </location>
</feature>
<dbReference type="GO" id="GO:0005886">
    <property type="term" value="C:plasma membrane"/>
    <property type="evidence" value="ECO:0007669"/>
    <property type="project" value="UniProtKB-SubCell"/>
</dbReference>
<evidence type="ECO:0000256" key="2">
    <source>
        <dbReference type="ARBA" id="ARBA00022475"/>
    </source>
</evidence>
<dbReference type="InterPro" id="IPR013098">
    <property type="entry name" value="Ig_I-set"/>
</dbReference>
<comment type="subcellular location">
    <subcellularLocation>
        <location evidence="1">Cell membrane</location>
    </subcellularLocation>
</comment>
<name>A0A8C6SW52_9GOBI</name>
<evidence type="ECO:0000256" key="1">
    <source>
        <dbReference type="ARBA" id="ARBA00004236"/>
    </source>
</evidence>
<dbReference type="InterPro" id="IPR007110">
    <property type="entry name" value="Ig-like_dom"/>
</dbReference>
<dbReference type="PROSITE" id="PS50835">
    <property type="entry name" value="IG_LIKE"/>
    <property type="match status" value="2"/>
</dbReference>
<proteinExistence type="predicted"/>
<accession>A0A8C6SW52</accession>
<dbReference type="SMART" id="SM00409">
    <property type="entry name" value="IG"/>
    <property type="match status" value="2"/>
</dbReference>
<dbReference type="GO" id="GO:0009617">
    <property type="term" value="P:response to bacterium"/>
    <property type="evidence" value="ECO:0007669"/>
    <property type="project" value="TreeGrafter"/>
</dbReference>
<feature type="transmembrane region" description="Helical" evidence="8">
    <location>
        <begin position="244"/>
        <end position="269"/>
    </location>
</feature>
<dbReference type="InterPro" id="IPR036179">
    <property type="entry name" value="Ig-like_dom_sf"/>
</dbReference>
<keyword evidence="4" id="KW-0391">Immunity</keyword>
<organism evidence="10 11">
    <name type="scientific">Neogobius melanostomus</name>
    <name type="common">round goby</name>
    <dbReference type="NCBI Taxonomy" id="47308"/>
    <lineage>
        <taxon>Eukaryota</taxon>
        <taxon>Metazoa</taxon>
        <taxon>Chordata</taxon>
        <taxon>Craniata</taxon>
        <taxon>Vertebrata</taxon>
        <taxon>Euteleostomi</taxon>
        <taxon>Actinopterygii</taxon>
        <taxon>Neopterygii</taxon>
        <taxon>Teleostei</taxon>
        <taxon>Neoteleostei</taxon>
        <taxon>Acanthomorphata</taxon>
        <taxon>Gobiaria</taxon>
        <taxon>Gobiiformes</taxon>
        <taxon>Gobioidei</taxon>
        <taxon>Gobiidae</taxon>
        <taxon>Benthophilinae</taxon>
        <taxon>Neogobiini</taxon>
        <taxon>Neogobius</taxon>
    </lineage>
</organism>
<dbReference type="PANTHER" id="PTHR19433:SF127">
    <property type="entry name" value="NITR9"/>
    <property type="match status" value="1"/>
</dbReference>
<dbReference type="Gene3D" id="2.60.40.10">
    <property type="entry name" value="Immunoglobulins"/>
    <property type="match status" value="2"/>
</dbReference>
<dbReference type="Pfam" id="PF07686">
    <property type="entry name" value="V-set"/>
    <property type="match status" value="1"/>
</dbReference>
<keyword evidence="8" id="KW-1133">Transmembrane helix</keyword>
<dbReference type="AlphaFoldDB" id="A0A8C6SW52"/>
<dbReference type="Pfam" id="PF07679">
    <property type="entry name" value="I-set"/>
    <property type="match status" value="1"/>
</dbReference>
<evidence type="ECO:0000313" key="11">
    <source>
        <dbReference type="Proteomes" id="UP000694523"/>
    </source>
</evidence>
<dbReference type="SMART" id="SM00406">
    <property type="entry name" value="IGv"/>
    <property type="match status" value="2"/>
</dbReference>
<dbReference type="InterPro" id="IPR052051">
    <property type="entry name" value="TCR_complex_component"/>
</dbReference>
<dbReference type="InterPro" id="IPR013106">
    <property type="entry name" value="Ig_V-set"/>
</dbReference>
<keyword evidence="3" id="KW-0732">Signal</keyword>
<reference evidence="10" key="2">
    <citation type="submission" date="2025-09" db="UniProtKB">
        <authorList>
            <consortium name="Ensembl"/>
        </authorList>
    </citation>
    <scope>IDENTIFICATION</scope>
</reference>
<evidence type="ECO:0000259" key="9">
    <source>
        <dbReference type="PROSITE" id="PS50835"/>
    </source>
</evidence>
<keyword evidence="7" id="KW-0325">Glycoprotein</keyword>
<keyword evidence="6" id="KW-1015">Disulfide bond</keyword>
<evidence type="ECO:0000256" key="3">
    <source>
        <dbReference type="ARBA" id="ARBA00022729"/>
    </source>
</evidence>
<evidence type="ECO:0000256" key="7">
    <source>
        <dbReference type="ARBA" id="ARBA00023180"/>
    </source>
</evidence>
<evidence type="ECO:0000313" key="10">
    <source>
        <dbReference type="Ensembl" id="ENSNMLP00000011857.1"/>
    </source>
</evidence>
<dbReference type="PANTHER" id="PTHR19433">
    <property type="entry name" value="T-CELL RECEPTOR ALPHA CHAIN V REGION-RELATED"/>
    <property type="match status" value="1"/>
</dbReference>
<dbReference type="SUPFAM" id="SSF48726">
    <property type="entry name" value="Immunoglobulin"/>
    <property type="match status" value="2"/>
</dbReference>
<keyword evidence="5 8" id="KW-0472">Membrane</keyword>
<dbReference type="CDD" id="cd00099">
    <property type="entry name" value="IgV"/>
    <property type="match status" value="1"/>
</dbReference>
<feature type="domain" description="Ig-like" evidence="9">
    <location>
        <begin position="139"/>
        <end position="236"/>
    </location>
</feature>
<reference evidence="10" key="1">
    <citation type="submission" date="2025-08" db="UniProtKB">
        <authorList>
            <consortium name="Ensembl"/>
        </authorList>
    </citation>
    <scope>IDENTIFICATION</scope>
</reference>
<protein>
    <recommendedName>
        <fullName evidence="9">Ig-like domain-containing protein</fullName>
    </recommendedName>
</protein>
<evidence type="ECO:0000256" key="6">
    <source>
        <dbReference type="ARBA" id="ARBA00023157"/>
    </source>
</evidence>
<dbReference type="Ensembl" id="ENSNMLT00000013422.1">
    <property type="protein sequence ID" value="ENSNMLP00000011857.1"/>
    <property type="gene ID" value="ENSNMLG00000008133.1"/>
</dbReference>
<dbReference type="InterPro" id="IPR003599">
    <property type="entry name" value="Ig_sub"/>
</dbReference>
<dbReference type="GO" id="GO:0002376">
    <property type="term" value="P:immune system process"/>
    <property type="evidence" value="ECO:0007669"/>
    <property type="project" value="UniProtKB-KW"/>
</dbReference>
<dbReference type="InterPro" id="IPR013783">
    <property type="entry name" value="Ig-like_fold"/>
</dbReference>
<evidence type="ECO:0000256" key="4">
    <source>
        <dbReference type="ARBA" id="ARBA00022859"/>
    </source>
</evidence>
<evidence type="ECO:0000256" key="8">
    <source>
        <dbReference type="SAM" id="Phobius"/>
    </source>
</evidence>
<dbReference type="Proteomes" id="UP000694523">
    <property type="component" value="Unplaced"/>
</dbReference>
<evidence type="ECO:0000256" key="5">
    <source>
        <dbReference type="ARBA" id="ARBA00023136"/>
    </source>
</evidence>
<keyword evidence="8" id="KW-0812">Transmembrane</keyword>
<keyword evidence="2" id="KW-1003">Cell membrane</keyword>
<sequence length="299" mass="32650">FSFFCTSVNFSMETISTGTVVLQDSGFKEANIGDNVTLRCSCQDEKLALFTWYQQRLGGTPELISRWAKGAPSPTVMQRFRQRFNIVQSPGEHQTNLLTITGLQATDSATYFCGVHVFGSIQFGDGIFVRVRASASYTQSVVQAEASAELGRGEPLELSCTVEAETCSGEKSVYWLKHGASQVIVHPGEDCETSVRNCTVRLGIQSVEPTDAGVYYCVLSSCGEILFGNGTEVQITGPNASHVLVYWLSTSLGLFIVATVALMIVVYNLKRKLTTNGRGKNKKFSQLKSIIVVPNSFLH</sequence>